<accession>A0A919PMY5</accession>
<name>A0A919PMY5_9ACTN</name>
<dbReference type="Proteomes" id="UP000660611">
    <property type="component" value="Unassembled WGS sequence"/>
</dbReference>
<dbReference type="RefSeq" id="WP_203846901.1">
    <property type="nucleotide sequence ID" value="NZ_BAAAVW010000009.1"/>
</dbReference>
<dbReference type="SUPFAM" id="SSF52091">
    <property type="entry name" value="SpoIIaa-like"/>
    <property type="match status" value="1"/>
</dbReference>
<dbReference type="Pfam" id="PF14417">
    <property type="entry name" value="MEDS"/>
    <property type="match status" value="1"/>
</dbReference>
<sequence length="280" mass="29178">MRRTGFVDAVDGLGRHDHVCWVFDGPEDYLPVVARFLADGLEGGHRVVFVADGARPGDLDGVDGFAAARAAGAAQVWDLAAYGGAGPVDPDAQVRAYAAMTEQAIADGFAGLRVAANATPLVRTAQARAAFARYEFLVDGYMARHPMSAMCGYHRGELGGDAVAELAGMHPLARPSSTALRLFAADPRTTTAAAALAGEIDLAGHEQLRTALARADLTPVGGTVTVDARELAFIDHRGLALLAGHVRDRGATIELLVGRHGPVSLLAGVLQLDNLRVVAS</sequence>
<proteinExistence type="predicted"/>
<comment type="caution">
    <text evidence="2">The sequence shown here is derived from an EMBL/GenBank/DDBJ whole genome shotgun (WGS) entry which is preliminary data.</text>
</comment>
<dbReference type="InterPro" id="IPR025847">
    <property type="entry name" value="MEDS_domain"/>
</dbReference>
<evidence type="ECO:0000313" key="2">
    <source>
        <dbReference type="EMBL" id="GIG45098.1"/>
    </source>
</evidence>
<evidence type="ECO:0000313" key="3">
    <source>
        <dbReference type="Proteomes" id="UP000660611"/>
    </source>
</evidence>
<dbReference type="InterPro" id="IPR036513">
    <property type="entry name" value="STAS_dom_sf"/>
</dbReference>
<protein>
    <recommendedName>
        <fullName evidence="1">MEDS domain-containing protein</fullName>
    </recommendedName>
</protein>
<evidence type="ECO:0000259" key="1">
    <source>
        <dbReference type="Pfam" id="PF14417"/>
    </source>
</evidence>
<gene>
    <name evidence="2" type="ORF">Dsi01nite_031390</name>
</gene>
<keyword evidence="3" id="KW-1185">Reference proteome</keyword>
<dbReference type="Gene3D" id="3.30.750.24">
    <property type="entry name" value="STAS domain"/>
    <property type="match status" value="1"/>
</dbReference>
<reference evidence="2" key="1">
    <citation type="submission" date="2021-01" db="EMBL/GenBank/DDBJ databases">
        <title>Whole genome shotgun sequence of Dactylosporangium siamense NBRC 106093.</title>
        <authorList>
            <person name="Komaki H."/>
            <person name="Tamura T."/>
        </authorList>
    </citation>
    <scope>NUCLEOTIDE SEQUENCE</scope>
    <source>
        <strain evidence="2">NBRC 106093</strain>
    </source>
</reference>
<dbReference type="EMBL" id="BONQ01000049">
    <property type="protein sequence ID" value="GIG45098.1"/>
    <property type="molecule type" value="Genomic_DNA"/>
</dbReference>
<feature type="domain" description="MEDS" evidence="1">
    <location>
        <begin position="17"/>
        <end position="171"/>
    </location>
</feature>
<dbReference type="AlphaFoldDB" id="A0A919PMY5"/>
<organism evidence="2 3">
    <name type="scientific">Dactylosporangium siamense</name>
    <dbReference type="NCBI Taxonomy" id="685454"/>
    <lineage>
        <taxon>Bacteria</taxon>
        <taxon>Bacillati</taxon>
        <taxon>Actinomycetota</taxon>
        <taxon>Actinomycetes</taxon>
        <taxon>Micromonosporales</taxon>
        <taxon>Micromonosporaceae</taxon>
        <taxon>Dactylosporangium</taxon>
    </lineage>
</organism>